<feature type="domain" description="Protein FecR C-terminal" evidence="2">
    <location>
        <begin position="278"/>
        <end position="344"/>
    </location>
</feature>
<dbReference type="Proteomes" id="UP000284250">
    <property type="component" value="Unassembled WGS sequence"/>
</dbReference>
<dbReference type="EMBL" id="QYCN01000057">
    <property type="protein sequence ID" value="RIY05402.1"/>
    <property type="molecule type" value="Genomic_DNA"/>
</dbReference>
<accession>A0A418QJU3</accession>
<gene>
    <name evidence="3" type="ORF">D0T11_20490</name>
</gene>
<sequence>MELSTIHELIGKELAGELTPEEGEVLAAWLAQATPQERSTYEATHQYWHAPTTPVVSSGETALALTALLARLPAAADASAGPVVRPLHAPPAPWWRSRVAAALASLTLAGGAAGYGLLAYRQANGNPPLTYEQRSTVRGATAKVLLADGTAVWLNADTRFWYPTEFSGRHRDVYLEGEAFFEVTPNQQHAFVVHVGREQVRVLGTSFNVQAYPEESTVETAVVTGQVAFIRAGTGAPQSQDTLYVLPDQRMVFTKQTASMHREQGEGRDFKAWNDGVLIFQETPLDEVARVLARQYAVRVDLENDQLARCRLSGRFTNQSLREVVSLLSLTGAFGFELSTDRVLLTGPGCSNPIARK</sequence>
<protein>
    <submittedName>
        <fullName evidence="3">DUF4974 domain-containing protein</fullName>
    </submittedName>
</protein>
<dbReference type="PIRSF" id="PIRSF018266">
    <property type="entry name" value="FecR"/>
    <property type="match status" value="1"/>
</dbReference>
<dbReference type="Gene3D" id="2.60.120.1440">
    <property type="match status" value="1"/>
</dbReference>
<dbReference type="InterPro" id="IPR032508">
    <property type="entry name" value="FecR_C"/>
</dbReference>
<keyword evidence="4" id="KW-1185">Reference proteome</keyword>
<dbReference type="PANTHER" id="PTHR30273:SF2">
    <property type="entry name" value="PROTEIN FECR"/>
    <property type="match status" value="1"/>
</dbReference>
<dbReference type="InterPro" id="IPR006860">
    <property type="entry name" value="FecR"/>
</dbReference>
<feature type="domain" description="FecR protein" evidence="1">
    <location>
        <begin position="135"/>
        <end position="227"/>
    </location>
</feature>
<dbReference type="GO" id="GO:0016989">
    <property type="term" value="F:sigma factor antagonist activity"/>
    <property type="evidence" value="ECO:0007669"/>
    <property type="project" value="TreeGrafter"/>
</dbReference>
<reference evidence="3 4" key="1">
    <citation type="submission" date="2019-01" db="EMBL/GenBank/DDBJ databases">
        <title>Hymenobacter humicola sp. nov., isolated from soils in Antarctica.</title>
        <authorList>
            <person name="Sedlacek I."/>
            <person name="Holochova P."/>
            <person name="Kralova S."/>
            <person name="Pantucek R."/>
            <person name="Stankova E."/>
            <person name="Vrbovska V."/>
            <person name="Kristofova L."/>
            <person name="Svec P."/>
            <person name="Busse H.-J."/>
        </authorList>
    </citation>
    <scope>NUCLEOTIDE SEQUENCE [LARGE SCALE GENOMIC DNA]</scope>
    <source>
        <strain evidence="3 4">CCM 8852</strain>
    </source>
</reference>
<evidence type="ECO:0000259" key="2">
    <source>
        <dbReference type="Pfam" id="PF16344"/>
    </source>
</evidence>
<evidence type="ECO:0000313" key="4">
    <source>
        <dbReference type="Proteomes" id="UP000284250"/>
    </source>
</evidence>
<dbReference type="Pfam" id="PF16344">
    <property type="entry name" value="FecR_C"/>
    <property type="match status" value="1"/>
</dbReference>
<organism evidence="3 4">
    <name type="scientific">Hymenobacter rubripertinctus</name>
    <dbReference type="NCBI Taxonomy" id="2029981"/>
    <lineage>
        <taxon>Bacteria</taxon>
        <taxon>Pseudomonadati</taxon>
        <taxon>Bacteroidota</taxon>
        <taxon>Cytophagia</taxon>
        <taxon>Cytophagales</taxon>
        <taxon>Hymenobacteraceae</taxon>
        <taxon>Hymenobacter</taxon>
    </lineage>
</organism>
<dbReference type="InterPro" id="IPR012373">
    <property type="entry name" value="Ferrdict_sens_TM"/>
</dbReference>
<dbReference type="AlphaFoldDB" id="A0A418QJU3"/>
<evidence type="ECO:0000313" key="3">
    <source>
        <dbReference type="EMBL" id="RIY05402.1"/>
    </source>
</evidence>
<proteinExistence type="predicted"/>
<dbReference type="RefSeq" id="WP_119657684.1">
    <property type="nucleotide sequence ID" value="NZ_JBHUOI010000033.1"/>
</dbReference>
<name>A0A418QJU3_9BACT</name>
<dbReference type="PANTHER" id="PTHR30273">
    <property type="entry name" value="PERIPLASMIC SIGNAL SENSOR AND SIGMA FACTOR ACTIVATOR FECR-RELATED"/>
    <property type="match status" value="1"/>
</dbReference>
<comment type="caution">
    <text evidence="3">The sequence shown here is derived from an EMBL/GenBank/DDBJ whole genome shotgun (WGS) entry which is preliminary data.</text>
</comment>
<evidence type="ECO:0000259" key="1">
    <source>
        <dbReference type="Pfam" id="PF04773"/>
    </source>
</evidence>
<dbReference type="Gene3D" id="3.55.50.30">
    <property type="match status" value="1"/>
</dbReference>
<dbReference type="OrthoDB" id="1452822at2"/>
<dbReference type="Pfam" id="PF04773">
    <property type="entry name" value="FecR"/>
    <property type="match status" value="1"/>
</dbReference>